<protein>
    <submittedName>
        <fullName evidence="1">Uncharacterized protein</fullName>
    </submittedName>
</protein>
<dbReference type="RefSeq" id="WP_184059734.1">
    <property type="nucleotide sequence ID" value="NZ_JACIJK010000011.1"/>
</dbReference>
<evidence type="ECO:0000313" key="1">
    <source>
        <dbReference type="EMBL" id="MBB5716434.1"/>
    </source>
</evidence>
<accession>A0A7W9EVK5</accession>
<dbReference type="Proteomes" id="UP000546200">
    <property type="component" value="Unassembled WGS sequence"/>
</dbReference>
<name>A0A7W9EVK5_9SPHN</name>
<proteinExistence type="predicted"/>
<keyword evidence="2" id="KW-1185">Reference proteome</keyword>
<evidence type="ECO:0000313" key="2">
    <source>
        <dbReference type="Proteomes" id="UP000546200"/>
    </source>
</evidence>
<dbReference type="EMBL" id="JACIJK010000011">
    <property type="protein sequence ID" value="MBB5716434.1"/>
    <property type="molecule type" value="Genomic_DNA"/>
</dbReference>
<sequence>MRIEPSEYERLRSWFSHMVPKVFPSDLLNPDTHPTAVLDRMAVKTPAKARSGLGMAIGDVVEFTSDWPASDVTACDHELSQSGLPTLSEVRARFSKLVQRVVRRGHIKSNDEFYALRNAVEQQGATSAGLRQLLEAYEARTQS</sequence>
<comment type="caution">
    <text evidence="1">The sequence shown here is derived from an EMBL/GenBank/DDBJ whole genome shotgun (WGS) entry which is preliminary data.</text>
</comment>
<dbReference type="AlphaFoldDB" id="A0A7W9EVK5"/>
<reference evidence="1 2" key="1">
    <citation type="submission" date="2020-08" db="EMBL/GenBank/DDBJ databases">
        <title>Genomic Encyclopedia of Type Strains, Phase IV (KMG-IV): sequencing the most valuable type-strain genomes for metagenomic binning, comparative biology and taxonomic classification.</title>
        <authorList>
            <person name="Goeker M."/>
        </authorList>
    </citation>
    <scope>NUCLEOTIDE SEQUENCE [LARGE SCALE GENOMIC DNA]</scope>
    <source>
        <strain evidence="1 2">DSM 100044</strain>
    </source>
</reference>
<organism evidence="1 2">
    <name type="scientific">Sphingomonas aerophila</name>
    <dbReference type="NCBI Taxonomy" id="1344948"/>
    <lineage>
        <taxon>Bacteria</taxon>
        <taxon>Pseudomonadati</taxon>
        <taxon>Pseudomonadota</taxon>
        <taxon>Alphaproteobacteria</taxon>
        <taxon>Sphingomonadales</taxon>
        <taxon>Sphingomonadaceae</taxon>
        <taxon>Sphingomonas</taxon>
    </lineage>
</organism>
<gene>
    <name evidence="1" type="ORF">FHS94_003300</name>
</gene>